<keyword evidence="13" id="KW-1185">Reference proteome</keyword>
<dbReference type="Gene3D" id="3.30.1150.10">
    <property type="match status" value="1"/>
</dbReference>
<evidence type="ECO:0000256" key="3">
    <source>
        <dbReference type="ARBA" id="ARBA00022448"/>
    </source>
</evidence>
<comment type="similarity">
    <text evidence="2">Belongs to the TonB family.</text>
</comment>
<comment type="caution">
    <text evidence="12">The sequence shown here is derived from an EMBL/GenBank/DDBJ whole genome shotgun (WGS) entry which is preliminary data.</text>
</comment>
<dbReference type="InterPro" id="IPR051045">
    <property type="entry name" value="TonB-dependent_transducer"/>
</dbReference>
<dbReference type="Proteomes" id="UP000254711">
    <property type="component" value="Unassembled WGS sequence"/>
</dbReference>
<evidence type="ECO:0000313" key="13">
    <source>
        <dbReference type="Proteomes" id="UP000254711"/>
    </source>
</evidence>
<evidence type="ECO:0000256" key="8">
    <source>
        <dbReference type="ARBA" id="ARBA00022989"/>
    </source>
</evidence>
<feature type="domain" description="TonB C-terminal" evidence="11">
    <location>
        <begin position="124"/>
        <end position="217"/>
    </location>
</feature>
<dbReference type="RefSeq" id="WP_114824252.1">
    <property type="nucleotide sequence ID" value="NZ_QQSY01000001.1"/>
</dbReference>
<accession>A0A370KDL5</accession>
<evidence type="ECO:0000256" key="4">
    <source>
        <dbReference type="ARBA" id="ARBA00022475"/>
    </source>
</evidence>
<dbReference type="EMBL" id="QQSY01000001">
    <property type="protein sequence ID" value="RDJ00528.1"/>
    <property type="molecule type" value="Genomic_DNA"/>
</dbReference>
<keyword evidence="7" id="KW-0653">Protein transport</keyword>
<dbReference type="SUPFAM" id="SSF74653">
    <property type="entry name" value="TolA/TonB C-terminal domain"/>
    <property type="match status" value="1"/>
</dbReference>
<dbReference type="InterPro" id="IPR006260">
    <property type="entry name" value="TonB/TolA_C"/>
</dbReference>
<dbReference type="GO" id="GO:0031992">
    <property type="term" value="F:energy transducer activity"/>
    <property type="evidence" value="ECO:0007669"/>
    <property type="project" value="TreeGrafter"/>
</dbReference>
<dbReference type="GO" id="GO:0015031">
    <property type="term" value="P:protein transport"/>
    <property type="evidence" value="ECO:0007669"/>
    <property type="project" value="UniProtKB-KW"/>
</dbReference>
<evidence type="ECO:0000256" key="9">
    <source>
        <dbReference type="ARBA" id="ARBA00023136"/>
    </source>
</evidence>
<evidence type="ECO:0000259" key="11">
    <source>
        <dbReference type="PROSITE" id="PS52015"/>
    </source>
</evidence>
<evidence type="ECO:0000256" key="10">
    <source>
        <dbReference type="SAM" id="Phobius"/>
    </source>
</evidence>
<dbReference type="Pfam" id="PF03544">
    <property type="entry name" value="TonB_C"/>
    <property type="match status" value="1"/>
</dbReference>
<keyword evidence="6 10" id="KW-0812">Transmembrane</keyword>
<evidence type="ECO:0000313" key="12">
    <source>
        <dbReference type="EMBL" id="RDJ00528.1"/>
    </source>
</evidence>
<feature type="transmembrane region" description="Helical" evidence="10">
    <location>
        <begin position="16"/>
        <end position="37"/>
    </location>
</feature>
<evidence type="ECO:0000256" key="2">
    <source>
        <dbReference type="ARBA" id="ARBA00006555"/>
    </source>
</evidence>
<dbReference type="GO" id="GO:0055085">
    <property type="term" value="P:transmembrane transport"/>
    <property type="evidence" value="ECO:0007669"/>
    <property type="project" value="InterPro"/>
</dbReference>
<keyword evidence="8 10" id="KW-1133">Transmembrane helix</keyword>
<proteinExistence type="inferred from homology"/>
<dbReference type="NCBIfam" id="TIGR01352">
    <property type="entry name" value="tonB_Cterm"/>
    <property type="match status" value="1"/>
</dbReference>
<keyword evidence="3" id="KW-0813">Transport</keyword>
<dbReference type="InterPro" id="IPR037682">
    <property type="entry name" value="TonB_C"/>
</dbReference>
<comment type="subcellular location">
    <subcellularLocation>
        <location evidence="1">Cell inner membrane</location>
        <topology evidence="1">Single-pass membrane protein</topology>
        <orientation evidence="1">Periplasmic side</orientation>
    </subcellularLocation>
</comment>
<name>A0A370KDL5_9GAMM</name>
<evidence type="ECO:0000256" key="5">
    <source>
        <dbReference type="ARBA" id="ARBA00022519"/>
    </source>
</evidence>
<dbReference type="PANTHER" id="PTHR33446:SF2">
    <property type="entry name" value="PROTEIN TONB"/>
    <property type="match status" value="1"/>
</dbReference>
<gene>
    <name evidence="12" type="ORF">DVT68_06985</name>
</gene>
<keyword evidence="4" id="KW-1003">Cell membrane</keyword>
<evidence type="ECO:0000256" key="6">
    <source>
        <dbReference type="ARBA" id="ARBA00022692"/>
    </source>
</evidence>
<evidence type="ECO:0000256" key="1">
    <source>
        <dbReference type="ARBA" id="ARBA00004383"/>
    </source>
</evidence>
<evidence type="ECO:0000256" key="7">
    <source>
        <dbReference type="ARBA" id="ARBA00022927"/>
    </source>
</evidence>
<keyword evidence="9 10" id="KW-0472">Membrane</keyword>
<keyword evidence="5" id="KW-0997">Cell inner membrane</keyword>
<reference evidence="12 13" key="1">
    <citation type="submission" date="2018-07" db="EMBL/GenBank/DDBJ databases">
        <title>Dyella solisilvae sp. nov., isolated from the pine and broad-leaved mixed forest soil.</title>
        <authorList>
            <person name="Gao Z."/>
            <person name="Qiu L."/>
        </authorList>
    </citation>
    <scope>NUCLEOTIDE SEQUENCE [LARGE SCALE GENOMIC DNA]</scope>
    <source>
        <strain evidence="12 13">DHG54</strain>
    </source>
</reference>
<organism evidence="12 13">
    <name type="scientific">Dyella solisilvae</name>
    <dbReference type="NCBI Taxonomy" id="1920168"/>
    <lineage>
        <taxon>Bacteria</taxon>
        <taxon>Pseudomonadati</taxon>
        <taxon>Pseudomonadota</taxon>
        <taxon>Gammaproteobacteria</taxon>
        <taxon>Lysobacterales</taxon>
        <taxon>Rhodanobacteraceae</taxon>
        <taxon>Dyella</taxon>
    </lineage>
</organism>
<dbReference type="OrthoDB" id="9792439at2"/>
<dbReference type="PANTHER" id="PTHR33446">
    <property type="entry name" value="PROTEIN TONB-RELATED"/>
    <property type="match status" value="1"/>
</dbReference>
<sequence>MSSASLAVPRHAHPDAARIAALSGAIAINLVALVAVLRPMAPQWVEQVQQLTQTQVRWITPPPKAPDPPAIKMEKIAPPKTVPHTQVAPPVTPPVVTLNDQGSIAAPPVTPTVEPAAEPTTGDAPIEATLAYRAVPLSYPTQALRTHMQGTVVLRVLVDEQGVPQEVNIEQSSGYALLDRSAHDQVLRGWKFQPAMVNGRAVRAWARVPVTFNLNQL</sequence>
<protein>
    <submittedName>
        <fullName evidence="12">Energy transducer TonB</fullName>
    </submittedName>
</protein>
<dbReference type="AlphaFoldDB" id="A0A370KDL5"/>
<dbReference type="PROSITE" id="PS52015">
    <property type="entry name" value="TONB_CTD"/>
    <property type="match status" value="1"/>
</dbReference>
<dbReference type="GO" id="GO:0098797">
    <property type="term" value="C:plasma membrane protein complex"/>
    <property type="evidence" value="ECO:0007669"/>
    <property type="project" value="TreeGrafter"/>
</dbReference>